<evidence type="ECO:0000256" key="11">
    <source>
        <dbReference type="ARBA" id="ARBA00023014"/>
    </source>
</evidence>
<evidence type="ECO:0000259" key="15">
    <source>
        <dbReference type="Pfam" id="PF22082"/>
    </source>
</evidence>
<dbReference type="Gene3D" id="3.40.50.620">
    <property type="entry name" value="HUPs"/>
    <property type="match status" value="1"/>
</dbReference>
<evidence type="ECO:0000313" key="17">
    <source>
        <dbReference type="Proteomes" id="UP001303587"/>
    </source>
</evidence>
<dbReference type="GO" id="GO:0016740">
    <property type="term" value="F:transferase activity"/>
    <property type="evidence" value="ECO:0007669"/>
    <property type="project" value="UniProtKB-KW"/>
</dbReference>
<keyword evidence="10" id="KW-0408">Iron</keyword>
<sequence>MKTAVNFKIRICQPTGCPFKNSKKEQRLTMTIKCKKCSTPSIIYQPYSGLHLCEKHFYEDLERKAKLTLRQRYPIKKNDVIAVALSGGKDSSVALLLMHKIFGNRPDIRIVAITIDEGIAGYRNESIARAKELTARLGIEHIVKSFREEYGKTMDDITSEKKLMENHFGDEKKELGACSYCGVLRKKILNVVARDIGATKLVIGHNLDDEAQTVMLNHFRGDVERMVRFSAANELDGFIVRVKPLRKIPEKEIALYAYLHDLPMELTSCPHSFGALRKEVRRMLNGFEVNHPGTKYSLVRGFDNMVPLLAAGLEVSDIRNCEICGEPCNDSICQACKMLEKSI</sequence>
<keyword evidence="8 13" id="KW-0067">ATP-binding</keyword>
<keyword evidence="17" id="KW-1185">Reference proteome</keyword>
<feature type="domain" description="2-thiouridine synthetase TtuA-like N-terminal LIM" evidence="15">
    <location>
        <begin position="33"/>
        <end position="57"/>
    </location>
</feature>
<keyword evidence="7 12" id="KW-0862">Zinc</keyword>
<name>A0AA96V3Y7_9EURY</name>
<dbReference type="InterPro" id="IPR011063">
    <property type="entry name" value="TilS/TtcA_N"/>
</dbReference>
<evidence type="ECO:0000256" key="13">
    <source>
        <dbReference type="PIRSR" id="PIRSR004976-51"/>
    </source>
</evidence>
<evidence type="ECO:0000256" key="1">
    <source>
        <dbReference type="ARBA" id="ARBA00001946"/>
    </source>
</evidence>
<feature type="binding site" evidence="13">
    <location>
        <begin position="84"/>
        <end position="86"/>
    </location>
    <ligand>
        <name>ATP</name>
        <dbReference type="ChEBI" id="CHEBI:30616"/>
    </ligand>
</feature>
<evidence type="ECO:0000256" key="12">
    <source>
        <dbReference type="PIRSR" id="PIRSR004976-50"/>
    </source>
</evidence>
<dbReference type="Proteomes" id="UP001303587">
    <property type="component" value="Chromosome"/>
</dbReference>
<keyword evidence="4 16" id="KW-0808">Transferase</keyword>
<dbReference type="PIRSF" id="PIRSF004976">
    <property type="entry name" value="ATPase_YdaO"/>
    <property type="match status" value="1"/>
</dbReference>
<dbReference type="EMBL" id="CP131060">
    <property type="protein sequence ID" value="WNY25241.1"/>
    <property type="molecule type" value="Genomic_DNA"/>
</dbReference>
<dbReference type="PANTHER" id="PTHR11807:SF12">
    <property type="entry name" value="CYTOPLASMIC TRNA 2-THIOLATION PROTEIN 1"/>
    <property type="match status" value="1"/>
</dbReference>
<keyword evidence="9" id="KW-0460">Magnesium</keyword>
<feature type="binding site" evidence="12">
    <location>
        <position position="37"/>
    </location>
    <ligand>
        <name>Zn(2+)</name>
        <dbReference type="ChEBI" id="CHEBI:29105"/>
        <label>1</label>
    </ligand>
</feature>
<feature type="binding site" evidence="12">
    <location>
        <position position="333"/>
    </location>
    <ligand>
        <name>Zn(2+)</name>
        <dbReference type="ChEBI" id="CHEBI:29105"/>
        <label>2</label>
    </ligand>
</feature>
<dbReference type="GO" id="GO:0002143">
    <property type="term" value="P:tRNA wobble position uridine thiolation"/>
    <property type="evidence" value="ECO:0007669"/>
    <property type="project" value="TreeGrafter"/>
</dbReference>
<dbReference type="PANTHER" id="PTHR11807">
    <property type="entry name" value="ATPASES OF THE PP SUPERFAMILY-RELATED"/>
    <property type="match status" value="1"/>
</dbReference>
<evidence type="ECO:0000256" key="10">
    <source>
        <dbReference type="ARBA" id="ARBA00023004"/>
    </source>
</evidence>
<dbReference type="GO" id="GO:0002144">
    <property type="term" value="C:cytosolic tRNA wobble base thiouridylase complex"/>
    <property type="evidence" value="ECO:0007669"/>
    <property type="project" value="TreeGrafter"/>
</dbReference>
<keyword evidence="6 13" id="KW-0547">Nucleotide-binding</keyword>
<feature type="binding site" evidence="12">
    <location>
        <position position="324"/>
    </location>
    <ligand>
        <name>Zn(2+)</name>
        <dbReference type="ChEBI" id="CHEBI:29105"/>
        <label>2</label>
    </ligand>
</feature>
<feature type="binding site" evidence="12">
    <location>
        <position position="321"/>
    </location>
    <ligand>
        <name>Zn(2+)</name>
        <dbReference type="ChEBI" id="CHEBI:29105"/>
        <label>2</label>
    </ligand>
</feature>
<gene>
    <name evidence="16" type="primary">ttuA</name>
    <name evidence="16" type="ORF">MsAc7_07870</name>
</gene>
<evidence type="ECO:0000256" key="9">
    <source>
        <dbReference type="ARBA" id="ARBA00022842"/>
    </source>
</evidence>
<evidence type="ECO:0000256" key="8">
    <source>
        <dbReference type="ARBA" id="ARBA00022840"/>
    </source>
</evidence>
<dbReference type="CDD" id="cd01713">
    <property type="entry name" value="CTU1-like"/>
    <property type="match status" value="1"/>
</dbReference>
<dbReference type="GO" id="GO:0000049">
    <property type="term" value="F:tRNA binding"/>
    <property type="evidence" value="ECO:0007669"/>
    <property type="project" value="InterPro"/>
</dbReference>
<feature type="binding site" evidence="12">
    <location>
        <position position="34"/>
    </location>
    <ligand>
        <name>Zn(2+)</name>
        <dbReference type="ChEBI" id="CHEBI:29105"/>
        <label>1</label>
    </ligand>
</feature>
<accession>A0AA96V3Y7</accession>
<reference evidence="16 17" key="1">
    <citation type="submission" date="2023-07" db="EMBL/GenBank/DDBJ databases">
        <title>Closed genoem sequence of Methanosarcinaceae archaeon Ac7.</title>
        <authorList>
            <person name="Poehlein A."/>
            <person name="Protasov E."/>
            <person name="Platt K."/>
            <person name="Reeh H."/>
            <person name="Daniel R."/>
            <person name="Brune A."/>
        </authorList>
    </citation>
    <scope>NUCLEOTIDE SEQUENCE [LARGE SCALE GENOMIC DNA]</scope>
    <source>
        <strain evidence="16 17">Ac7</strain>
    </source>
</reference>
<dbReference type="AlphaFoldDB" id="A0AA96V3Y7"/>
<proteinExistence type="predicted"/>
<keyword evidence="3" id="KW-0004">4Fe-4S</keyword>
<dbReference type="FunFam" id="3.40.50.620:FF:000174">
    <property type="entry name" value="ATPase, PP-loop superfamily"/>
    <property type="match status" value="1"/>
</dbReference>
<dbReference type="SUPFAM" id="SSF52402">
    <property type="entry name" value="Adenine nucleotide alpha hydrolases-like"/>
    <property type="match status" value="1"/>
</dbReference>
<evidence type="ECO:0000259" key="14">
    <source>
        <dbReference type="Pfam" id="PF01171"/>
    </source>
</evidence>
<feature type="binding site" evidence="12">
    <location>
        <position position="53"/>
    </location>
    <ligand>
        <name>Zn(2+)</name>
        <dbReference type="ChEBI" id="CHEBI:29105"/>
        <label>1</label>
    </ligand>
</feature>
<dbReference type="InterPro" id="IPR035107">
    <property type="entry name" value="tRNA_thiolation_TtcA_Ctu1"/>
</dbReference>
<dbReference type="NCBIfam" id="TIGR00269">
    <property type="entry name" value="TIGR00269 family protein"/>
    <property type="match status" value="1"/>
</dbReference>
<dbReference type="Pfam" id="PF01171">
    <property type="entry name" value="ATP_bind_3"/>
    <property type="match status" value="1"/>
</dbReference>
<evidence type="ECO:0000256" key="3">
    <source>
        <dbReference type="ARBA" id="ARBA00022485"/>
    </source>
</evidence>
<feature type="binding site" evidence="13">
    <location>
        <position position="90"/>
    </location>
    <ligand>
        <name>ATP</name>
        <dbReference type="ChEBI" id="CHEBI:30616"/>
    </ligand>
</feature>
<dbReference type="Pfam" id="PF22082">
    <property type="entry name" value="TtuA_LIM_N"/>
    <property type="match status" value="1"/>
</dbReference>
<dbReference type="GO" id="GO:0046872">
    <property type="term" value="F:metal ion binding"/>
    <property type="evidence" value="ECO:0007669"/>
    <property type="project" value="UniProtKB-KW"/>
</dbReference>
<dbReference type="GO" id="GO:0005524">
    <property type="term" value="F:ATP binding"/>
    <property type="evidence" value="ECO:0007669"/>
    <property type="project" value="UniProtKB-KW"/>
</dbReference>
<feature type="binding site" evidence="13">
    <location>
        <position position="209"/>
    </location>
    <ligand>
        <name>ATP</name>
        <dbReference type="ChEBI" id="CHEBI:30616"/>
    </ligand>
</feature>
<organism evidence="16 17">
    <name type="scientific">Methanolapillus millepedarum</name>
    <dbReference type="NCBI Taxonomy" id="3028296"/>
    <lineage>
        <taxon>Archaea</taxon>
        <taxon>Methanobacteriati</taxon>
        <taxon>Methanobacteriota</taxon>
        <taxon>Stenosarchaea group</taxon>
        <taxon>Methanomicrobia</taxon>
        <taxon>Methanosarcinales</taxon>
        <taxon>Methanosarcinaceae</taxon>
        <taxon>Methanolapillus</taxon>
    </lineage>
</organism>
<dbReference type="GO" id="GO:0051539">
    <property type="term" value="F:4 iron, 4 sulfur cluster binding"/>
    <property type="evidence" value="ECO:0007669"/>
    <property type="project" value="UniProtKB-KW"/>
</dbReference>
<dbReference type="InterPro" id="IPR054306">
    <property type="entry name" value="TtuA-like_LIM_N"/>
</dbReference>
<dbReference type="InterPro" id="IPR014729">
    <property type="entry name" value="Rossmann-like_a/b/a_fold"/>
</dbReference>
<dbReference type="InterPro" id="IPR000541">
    <property type="entry name" value="Ncs6/Tuc1/Ctu1"/>
</dbReference>
<comment type="cofactor">
    <cofactor evidence="1">
        <name>Mg(2+)</name>
        <dbReference type="ChEBI" id="CHEBI:18420"/>
    </cofactor>
</comment>
<protein>
    <submittedName>
        <fullName evidence="16">tRNA-5-methyluridine(54) 2-sulfurtransferase</fullName>
        <ecNumber evidence="16">2.8.1.15</ecNumber>
    </submittedName>
</protein>
<evidence type="ECO:0000256" key="7">
    <source>
        <dbReference type="ARBA" id="ARBA00022833"/>
    </source>
</evidence>
<keyword evidence="5 12" id="KW-0479">Metal-binding</keyword>
<comment type="cofactor">
    <cofactor evidence="2">
        <name>[4Fe-4S] cluster</name>
        <dbReference type="ChEBI" id="CHEBI:49883"/>
    </cofactor>
</comment>
<evidence type="ECO:0000256" key="2">
    <source>
        <dbReference type="ARBA" id="ARBA00001966"/>
    </source>
</evidence>
<dbReference type="InterPro" id="IPR056369">
    <property type="entry name" value="CTU1-like_ATP-bd"/>
</dbReference>
<feature type="binding site" evidence="13">
    <location>
        <position position="204"/>
    </location>
    <ligand>
        <name>ATP</name>
        <dbReference type="ChEBI" id="CHEBI:30616"/>
    </ligand>
</feature>
<evidence type="ECO:0000256" key="4">
    <source>
        <dbReference type="ARBA" id="ARBA00022679"/>
    </source>
</evidence>
<feature type="binding site" evidence="13">
    <location>
        <position position="115"/>
    </location>
    <ligand>
        <name>ATP</name>
        <dbReference type="ChEBI" id="CHEBI:30616"/>
    </ligand>
</feature>
<feature type="binding site" evidence="12">
    <location>
        <position position="336"/>
    </location>
    <ligand>
        <name>Zn(2+)</name>
        <dbReference type="ChEBI" id="CHEBI:29105"/>
        <label>2</label>
    </ligand>
</feature>
<keyword evidence="11" id="KW-0411">Iron-sulfur</keyword>
<evidence type="ECO:0000256" key="6">
    <source>
        <dbReference type="ARBA" id="ARBA00022741"/>
    </source>
</evidence>
<evidence type="ECO:0000313" key="16">
    <source>
        <dbReference type="EMBL" id="WNY25241.1"/>
    </source>
</evidence>
<feature type="binding site" evidence="12">
    <location>
        <position position="56"/>
    </location>
    <ligand>
        <name>Zn(2+)</name>
        <dbReference type="ChEBI" id="CHEBI:29105"/>
        <label>1</label>
    </ligand>
</feature>
<evidence type="ECO:0000256" key="5">
    <source>
        <dbReference type="ARBA" id="ARBA00022723"/>
    </source>
</evidence>
<feature type="domain" description="tRNA(Ile)-lysidine/2-thiocytidine synthase N-terminal" evidence="14">
    <location>
        <begin position="81"/>
        <end position="262"/>
    </location>
</feature>
<dbReference type="EC" id="2.8.1.15" evidence="16"/>